<comment type="function">
    <text evidence="10 12">Involved in protein export. Acts as a chaperone by maintaining the newly synthesized protein in an open conformation. Functions as a peptidyl-prolyl cis-trans isomerase.</text>
</comment>
<protein>
    <recommendedName>
        <fullName evidence="4 12">Trigger factor</fullName>
        <shortName evidence="12">TF</shortName>
        <ecNumber evidence="3 12">5.2.1.8</ecNumber>
    </recommendedName>
    <alternativeName>
        <fullName evidence="11 12">PPIase</fullName>
    </alternativeName>
</protein>
<dbReference type="InterPro" id="IPR008880">
    <property type="entry name" value="Trigger_fac_C"/>
</dbReference>
<evidence type="ECO:0000256" key="2">
    <source>
        <dbReference type="ARBA" id="ARBA00005464"/>
    </source>
</evidence>
<comment type="similarity">
    <text evidence="2 12 14">Belongs to the FKBP-type PPIase family. Tig subfamily.</text>
</comment>
<feature type="domain" description="PPIase FKBP-type" evidence="15">
    <location>
        <begin position="163"/>
        <end position="223"/>
    </location>
</feature>
<dbReference type="GO" id="GO:0005737">
    <property type="term" value="C:cytoplasm"/>
    <property type="evidence" value="ECO:0007669"/>
    <property type="project" value="UniProtKB-SubCell"/>
</dbReference>
<comment type="caution">
    <text evidence="16">The sequence shown here is derived from an EMBL/GenBank/DDBJ whole genome shotgun (WGS) entry which is preliminary data.</text>
</comment>
<dbReference type="AlphaFoldDB" id="A0A4R1Q4U2"/>
<dbReference type="GO" id="GO:0015031">
    <property type="term" value="P:protein transport"/>
    <property type="evidence" value="ECO:0007669"/>
    <property type="project" value="UniProtKB-UniRule"/>
</dbReference>
<keyword evidence="17" id="KW-1185">Reference proteome</keyword>
<dbReference type="FunFam" id="3.10.50.40:FF:000001">
    <property type="entry name" value="Trigger factor"/>
    <property type="match status" value="1"/>
</dbReference>
<dbReference type="GO" id="GO:0043335">
    <property type="term" value="P:protein unfolding"/>
    <property type="evidence" value="ECO:0007669"/>
    <property type="project" value="TreeGrafter"/>
</dbReference>
<keyword evidence="12" id="KW-0963">Cytoplasm</keyword>
<evidence type="ECO:0000256" key="9">
    <source>
        <dbReference type="ARBA" id="ARBA00023306"/>
    </source>
</evidence>
<evidence type="ECO:0000256" key="8">
    <source>
        <dbReference type="ARBA" id="ARBA00023235"/>
    </source>
</evidence>
<keyword evidence="9 12" id="KW-0131">Cell cycle</keyword>
<comment type="subcellular location">
    <subcellularLocation>
        <location evidence="12">Cytoplasm</location>
    </subcellularLocation>
    <text evidence="12">About half TF is bound to the ribosome near the polypeptide exit tunnel while the other half is free in the cytoplasm.</text>
</comment>
<dbReference type="Pfam" id="PF05698">
    <property type="entry name" value="Trigger_C"/>
    <property type="match status" value="1"/>
</dbReference>
<evidence type="ECO:0000259" key="15">
    <source>
        <dbReference type="PROSITE" id="PS50059"/>
    </source>
</evidence>
<sequence length="429" mass="47787">MKVIAERIDNHKMVLEMEVPQAEVTKAVDKAYQKLASRVNIPGFRKGKAPRKVLESRIGKEAILDEAFEILAPAAYNKALEEQKVEPVTRPEIEVVTFQEDQPLKFKATIVTKPEIQLGDYKGVKVAKAAPEVKEEDVARQLDSLRNRHAKMVVVEDAVLANGDFAIIDFEGFVDGQPFKGGDAKGYPLEVGSGSFIPGFEDQLLGAKAGDEKNVAVSFPEDYFVPELAGKAAEFKVKIHDIKRKEMPEMDDDFAKDVSEFESLEELKADLKNKLEQTAVENAERDFRNNSVKAAVDNATVDIPEVMIEQRIGQMIQDLQVSLENRGMKLDDYLKYSGMDIAKLRETYREAAAVNVKTDLLLEAVAKTEKLEVTPEEMDAEVVGMAKNFGADPKDVWEIIRKEGRIMGLVDSVVRKKAAQFIIDNAVNA</sequence>
<dbReference type="GO" id="GO:0051301">
    <property type="term" value="P:cell division"/>
    <property type="evidence" value="ECO:0007669"/>
    <property type="project" value="UniProtKB-KW"/>
</dbReference>
<dbReference type="InterPro" id="IPR036611">
    <property type="entry name" value="Trigger_fac_ribosome-bd_sf"/>
</dbReference>
<evidence type="ECO:0000256" key="6">
    <source>
        <dbReference type="ARBA" id="ARBA00023110"/>
    </source>
</evidence>
<evidence type="ECO:0000256" key="11">
    <source>
        <dbReference type="ARBA" id="ARBA00029986"/>
    </source>
</evidence>
<evidence type="ECO:0000256" key="3">
    <source>
        <dbReference type="ARBA" id="ARBA00013194"/>
    </source>
</evidence>
<evidence type="ECO:0000256" key="1">
    <source>
        <dbReference type="ARBA" id="ARBA00000971"/>
    </source>
</evidence>
<dbReference type="GO" id="GO:0043022">
    <property type="term" value="F:ribosome binding"/>
    <property type="evidence" value="ECO:0007669"/>
    <property type="project" value="TreeGrafter"/>
</dbReference>
<dbReference type="HAMAP" id="MF_00303">
    <property type="entry name" value="Trigger_factor_Tig"/>
    <property type="match status" value="1"/>
</dbReference>
<dbReference type="Gene3D" id="3.30.70.1050">
    <property type="entry name" value="Trigger factor ribosome-binding domain"/>
    <property type="match status" value="1"/>
</dbReference>
<dbReference type="PROSITE" id="PS50059">
    <property type="entry name" value="FKBP_PPIASE"/>
    <property type="match status" value="1"/>
</dbReference>
<dbReference type="InterPro" id="IPR001179">
    <property type="entry name" value="PPIase_FKBP_dom"/>
</dbReference>
<dbReference type="EMBL" id="SLUI01000008">
    <property type="protein sequence ID" value="TCL36541.1"/>
    <property type="molecule type" value="Genomic_DNA"/>
</dbReference>
<dbReference type="GO" id="GO:0051083">
    <property type="term" value="P:'de novo' cotranslational protein folding"/>
    <property type="evidence" value="ECO:0007669"/>
    <property type="project" value="TreeGrafter"/>
</dbReference>
<dbReference type="InterPro" id="IPR037041">
    <property type="entry name" value="Trigger_fac_C_sf"/>
</dbReference>
<keyword evidence="8 12" id="KW-0413">Isomerase</keyword>
<dbReference type="GO" id="GO:0003755">
    <property type="term" value="F:peptidyl-prolyl cis-trans isomerase activity"/>
    <property type="evidence" value="ECO:0007669"/>
    <property type="project" value="UniProtKB-UniRule"/>
</dbReference>
<comment type="domain">
    <text evidence="12">Consists of 3 domains; the N-terminus binds the ribosome, the middle domain has PPIase activity, while the C-terminus has intrinsic chaperone activity on its own.</text>
</comment>
<organism evidence="16 17">
    <name type="scientific">Anaerospora hongkongensis</name>
    <dbReference type="NCBI Taxonomy" id="244830"/>
    <lineage>
        <taxon>Bacteria</taxon>
        <taxon>Bacillati</taxon>
        <taxon>Bacillota</taxon>
        <taxon>Negativicutes</taxon>
        <taxon>Selenomonadales</taxon>
        <taxon>Sporomusaceae</taxon>
        <taxon>Anaerospora</taxon>
    </lineage>
</organism>
<evidence type="ECO:0000256" key="5">
    <source>
        <dbReference type="ARBA" id="ARBA00022618"/>
    </source>
</evidence>
<dbReference type="InterPro" id="IPR005215">
    <property type="entry name" value="Trig_fac"/>
</dbReference>
<reference evidence="16 17" key="1">
    <citation type="submission" date="2019-03" db="EMBL/GenBank/DDBJ databases">
        <title>Genomic Encyclopedia of Type Strains, Phase IV (KMG-IV): sequencing the most valuable type-strain genomes for metagenomic binning, comparative biology and taxonomic classification.</title>
        <authorList>
            <person name="Goeker M."/>
        </authorList>
    </citation>
    <scope>NUCLEOTIDE SEQUENCE [LARGE SCALE GENOMIC DNA]</scope>
    <source>
        <strain evidence="16 17">DSM 15969</strain>
    </source>
</reference>
<dbReference type="Pfam" id="PF00254">
    <property type="entry name" value="FKBP_C"/>
    <property type="match status" value="1"/>
</dbReference>
<dbReference type="RefSeq" id="WP_132081338.1">
    <property type="nucleotide sequence ID" value="NZ_DAIMLW010000236.1"/>
</dbReference>
<dbReference type="SUPFAM" id="SSF109998">
    <property type="entry name" value="Triger factor/SurA peptide-binding domain-like"/>
    <property type="match status" value="1"/>
</dbReference>
<comment type="catalytic activity">
    <reaction evidence="1 12 13">
        <text>[protein]-peptidylproline (omega=180) = [protein]-peptidylproline (omega=0)</text>
        <dbReference type="Rhea" id="RHEA:16237"/>
        <dbReference type="Rhea" id="RHEA-COMP:10747"/>
        <dbReference type="Rhea" id="RHEA-COMP:10748"/>
        <dbReference type="ChEBI" id="CHEBI:83833"/>
        <dbReference type="ChEBI" id="CHEBI:83834"/>
        <dbReference type="EC" id="5.2.1.8"/>
    </reaction>
</comment>
<dbReference type="PANTHER" id="PTHR30560:SF3">
    <property type="entry name" value="TRIGGER FACTOR-LIKE PROTEIN TIG, CHLOROPLASTIC"/>
    <property type="match status" value="1"/>
</dbReference>
<dbReference type="InterPro" id="IPR027304">
    <property type="entry name" value="Trigger_fact/SurA_dom_sf"/>
</dbReference>
<proteinExistence type="inferred from homology"/>
<evidence type="ECO:0000313" key="16">
    <source>
        <dbReference type="EMBL" id="TCL36541.1"/>
    </source>
</evidence>
<evidence type="ECO:0000313" key="17">
    <source>
        <dbReference type="Proteomes" id="UP000295063"/>
    </source>
</evidence>
<evidence type="ECO:0000256" key="12">
    <source>
        <dbReference type="HAMAP-Rule" id="MF_00303"/>
    </source>
</evidence>
<dbReference type="SUPFAM" id="SSF102735">
    <property type="entry name" value="Trigger factor ribosome-binding domain"/>
    <property type="match status" value="1"/>
</dbReference>
<dbReference type="NCBIfam" id="TIGR00115">
    <property type="entry name" value="tig"/>
    <property type="match status" value="1"/>
</dbReference>
<name>A0A4R1Q4U2_9FIRM</name>
<evidence type="ECO:0000256" key="7">
    <source>
        <dbReference type="ARBA" id="ARBA00023186"/>
    </source>
</evidence>
<dbReference type="InterPro" id="IPR008881">
    <property type="entry name" value="Trigger_fac_ribosome-bd_bac"/>
</dbReference>
<dbReference type="SUPFAM" id="SSF54534">
    <property type="entry name" value="FKBP-like"/>
    <property type="match status" value="1"/>
</dbReference>
<evidence type="ECO:0000256" key="14">
    <source>
        <dbReference type="RuleBase" id="RU003914"/>
    </source>
</evidence>
<dbReference type="OrthoDB" id="9767721at2"/>
<evidence type="ECO:0000256" key="13">
    <source>
        <dbReference type="PROSITE-ProRule" id="PRU00277"/>
    </source>
</evidence>
<evidence type="ECO:0000256" key="10">
    <source>
        <dbReference type="ARBA" id="ARBA00024849"/>
    </source>
</evidence>
<keyword evidence="7 12" id="KW-0143">Chaperone</keyword>
<dbReference type="InterPro" id="IPR046357">
    <property type="entry name" value="PPIase_dom_sf"/>
</dbReference>
<evidence type="ECO:0000256" key="4">
    <source>
        <dbReference type="ARBA" id="ARBA00016902"/>
    </source>
</evidence>
<keyword evidence="5 12" id="KW-0132">Cell division</keyword>
<dbReference type="Gene3D" id="1.10.3120.10">
    <property type="entry name" value="Trigger factor, C-terminal domain"/>
    <property type="match status" value="1"/>
</dbReference>
<dbReference type="Gene3D" id="3.10.50.40">
    <property type="match status" value="1"/>
</dbReference>
<dbReference type="Proteomes" id="UP000295063">
    <property type="component" value="Unassembled WGS sequence"/>
</dbReference>
<dbReference type="PANTHER" id="PTHR30560">
    <property type="entry name" value="TRIGGER FACTOR CHAPERONE AND PEPTIDYL-PROLYL CIS/TRANS ISOMERASE"/>
    <property type="match status" value="1"/>
</dbReference>
<dbReference type="PIRSF" id="PIRSF003095">
    <property type="entry name" value="Trigger_factor"/>
    <property type="match status" value="1"/>
</dbReference>
<dbReference type="EC" id="5.2.1.8" evidence="3 12"/>
<keyword evidence="6 12" id="KW-0697">Rotamase</keyword>
<accession>A0A4R1Q4U2</accession>
<dbReference type="GO" id="GO:0044183">
    <property type="term" value="F:protein folding chaperone"/>
    <property type="evidence" value="ECO:0007669"/>
    <property type="project" value="TreeGrafter"/>
</dbReference>
<gene>
    <name evidence="12" type="primary">tig</name>
    <name evidence="16" type="ORF">EV210_108182</name>
</gene>
<dbReference type="Pfam" id="PF05697">
    <property type="entry name" value="Trigger_N"/>
    <property type="match status" value="1"/>
</dbReference>